<evidence type="ECO:0000256" key="1">
    <source>
        <dbReference type="SAM" id="MobiDB-lite"/>
    </source>
</evidence>
<reference evidence="3" key="1">
    <citation type="journal article" date="2019" name="Int. J. Syst. Evol. Microbiol.">
        <title>The Global Catalogue of Microorganisms (GCM) 10K type strain sequencing project: providing services to taxonomists for standard genome sequencing and annotation.</title>
        <authorList>
            <consortium name="The Broad Institute Genomics Platform"/>
            <consortium name="The Broad Institute Genome Sequencing Center for Infectious Disease"/>
            <person name="Wu L."/>
            <person name="Ma J."/>
        </authorList>
    </citation>
    <scope>NUCLEOTIDE SEQUENCE [LARGE SCALE GENOMIC DNA]</scope>
    <source>
        <strain evidence="3">JCM 17933</strain>
    </source>
</reference>
<proteinExistence type="predicted"/>
<keyword evidence="3" id="KW-1185">Reference proteome</keyword>
<feature type="compositionally biased region" description="Low complexity" evidence="1">
    <location>
        <begin position="10"/>
        <end position="27"/>
    </location>
</feature>
<protein>
    <submittedName>
        <fullName evidence="2">Uncharacterized protein</fullName>
    </submittedName>
</protein>
<dbReference type="Proteomes" id="UP001500503">
    <property type="component" value="Unassembled WGS sequence"/>
</dbReference>
<organism evidence="2 3">
    <name type="scientific">Actinoallomurus oryzae</name>
    <dbReference type="NCBI Taxonomy" id="502180"/>
    <lineage>
        <taxon>Bacteria</taxon>
        <taxon>Bacillati</taxon>
        <taxon>Actinomycetota</taxon>
        <taxon>Actinomycetes</taxon>
        <taxon>Streptosporangiales</taxon>
        <taxon>Thermomonosporaceae</taxon>
        <taxon>Actinoallomurus</taxon>
    </lineage>
</organism>
<sequence>MVAARAGEGTSTAAPATATAADSTETSARTRRGRSEGFMIEVLSSATLLMFGISNKMRDIGIGSSREYPGGPGEVKELSIGRPE</sequence>
<dbReference type="EMBL" id="BAABHF010000016">
    <property type="protein sequence ID" value="GAA4491337.1"/>
    <property type="molecule type" value="Genomic_DNA"/>
</dbReference>
<name>A0ABP8PQ91_9ACTN</name>
<gene>
    <name evidence="2" type="ORF">GCM10023191_025140</name>
</gene>
<feature type="region of interest" description="Disordered" evidence="1">
    <location>
        <begin position="1"/>
        <end position="36"/>
    </location>
</feature>
<evidence type="ECO:0000313" key="3">
    <source>
        <dbReference type="Proteomes" id="UP001500503"/>
    </source>
</evidence>
<evidence type="ECO:0000313" key="2">
    <source>
        <dbReference type="EMBL" id="GAA4491337.1"/>
    </source>
</evidence>
<feature type="compositionally biased region" description="Basic and acidic residues" evidence="1">
    <location>
        <begin position="74"/>
        <end position="84"/>
    </location>
</feature>
<comment type="caution">
    <text evidence="2">The sequence shown here is derived from an EMBL/GenBank/DDBJ whole genome shotgun (WGS) entry which is preliminary data.</text>
</comment>
<feature type="region of interest" description="Disordered" evidence="1">
    <location>
        <begin position="61"/>
        <end position="84"/>
    </location>
</feature>
<accession>A0ABP8PQ91</accession>